<accession>A0A9X2FME7</accession>
<comment type="caution">
    <text evidence="1">The sequence shown here is derived from an EMBL/GenBank/DDBJ whole genome shotgun (WGS) entry which is preliminary data.</text>
</comment>
<reference evidence="1 2" key="1">
    <citation type="journal article" date="2023" name="Int. J. Syst. Evol. Microbiol.">
        <title>Ligilactobacillus ubinensis sp. nov., a novel species isolated from the wild ferment of a durian fruit (Durio zibethinus).</title>
        <authorList>
            <person name="Heng Y.C."/>
            <person name="Menon N."/>
            <person name="Chen B."/>
            <person name="Loo B.Z.L."/>
            <person name="Wong G.W.J."/>
            <person name="Lim A.C.H."/>
            <person name="Silvaraju S."/>
            <person name="Kittelmann S."/>
        </authorList>
    </citation>
    <scope>NUCLEOTIDE SEQUENCE [LARGE SCALE GENOMIC DNA]</scope>
    <source>
        <strain evidence="1 2">WILCCON 0076</strain>
    </source>
</reference>
<dbReference type="AlphaFoldDB" id="A0A9X2FME7"/>
<dbReference type="EMBL" id="JAIULA010000010">
    <property type="protein sequence ID" value="MCP0886938.1"/>
    <property type="molecule type" value="Genomic_DNA"/>
</dbReference>
<keyword evidence="2" id="KW-1185">Reference proteome</keyword>
<organism evidence="1 2">
    <name type="scientific">Ligilactobacillus ubinensis</name>
    <dbReference type="NCBI Taxonomy" id="2876789"/>
    <lineage>
        <taxon>Bacteria</taxon>
        <taxon>Bacillati</taxon>
        <taxon>Bacillota</taxon>
        <taxon>Bacilli</taxon>
        <taxon>Lactobacillales</taxon>
        <taxon>Lactobacillaceae</taxon>
        <taxon>Ligilactobacillus</taxon>
    </lineage>
</organism>
<dbReference type="Proteomes" id="UP001139006">
    <property type="component" value="Unassembled WGS sequence"/>
</dbReference>
<name>A0A9X2FME7_9LACO</name>
<evidence type="ECO:0000313" key="2">
    <source>
        <dbReference type="Proteomes" id="UP001139006"/>
    </source>
</evidence>
<protein>
    <submittedName>
        <fullName evidence="1">Uncharacterized protein</fullName>
    </submittedName>
</protein>
<dbReference type="RefSeq" id="WP_253360408.1">
    <property type="nucleotide sequence ID" value="NZ_JAIULA010000010.1"/>
</dbReference>
<gene>
    <name evidence="1" type="ORF">LB941_06275</name>
</gene>
<sequence length="123" mass="14054">MKMYDTTIKMSDGFEFVNCVSAENVELALRKTKDILEMPNTIFSSNEGAFCFNPKQIVSMKTVETNKTLIKLDDNTILFDFENKAKRIRKGISKIRHVKRASRPKEETVVMDMMGNIVARVGD</sequence>
<proteinExistence type="predicted"/>
<evidence type="ECO:0000313" key="1">
    <source>
        <dbReference type="EMBL" id="MCP0886938.1"/>
    </source>
</evidence>